<dbReference type="SUPFAM" id="SSF101386">
    <property type="entry name" value="all-alpha NTP pyrophosphatases"/>
    <property type="match status" value="1"/>
</dbReference>
<evidence type="ECO:0000313" key="2">
    <source>
        <dbReference type="EMBL" id="QJR12118.1"/>
    </source>
</evidence>
<accession>A0A6M4GYZ5</accession>
<dbReference type="EMBL" id="CP053069">
    <property type="protein sequence ID" value="QJR12118.1"/>
    <property type="molecule type" value="Genomic_DNA"/>
</dbReference>
<sequence length="344" mass="38403">MPVAFLPVIMGIFGEAGSAMAPAKKLHREGVAYVTYFAAAEEEFGDLFWYFAALARRLDMSIVEIFEKLEYAEPSIVGAQAMACALPSNEVDSALTSLGSRAARFLALNEPNLLKDEMSPFAGVYLDAVRATGLSFAAILRRNLGKTEGRFVDPDPALLPTFDSGFDEEERIPDKFAIRFIQRKSGRCHLQMNGVFIGDPLTDNIAPGDNYRFHDVFHMAYAAILHWSPVLRALLKRKRKSVRHTDENEDGGRAIVVEEGVSALLFSYAKQVNYFEGATSVPYDLLKQVEQFTKGYQVEECPLRLWERAILDGYQAFRSMRDEGGGIIDGDRSARSISFRSTRN</sequence>
<evidence type="ECO:0000313" key="3">
    <source>
        <dbReference type="Proteomes" id="UP000501534"/>
    </source>
</evidence>
<dbReference type="Pfam" id="PF18722">
    <property type="entry name" value="MazG_C"/>
    <property type="match status" value="1"/>
</dbReference>
<dbReference type="InterPro" id="IPR041407">
    <property type="entry name" value="MazG_C"/>
</dbReference>
<dbReference type="KEGG" id="uru:DSM104443_03202"/>
<organism evidence="2 3">
    <name type="scientific">Usitatibacter rugosus</name>
    <dbReference type="NCBI Taxonomy" id="2732067"/>
    <lineage>
        <taxon>Bacteria</taxon>
        <taxon>Pseudomonadati</taxon>
        <taxon>Pseudomonadota</taxon>
        <taxon>Betaproteobacteria</taxon>
        <taxon>Nitrosomonadales</taxon>
        <taxon>Usitatibacteraceae</taxon>
        <taxon>Usitatibacter</taxon>
    </lineage>
</organism>
<keyword evidence="3" id="KW-1185">Reference proteome</keyword>
<dbReference type="Gene3D" id="1.10.287.1080">
    <property type="entry name" value="MazG-like"/>
    <property type="match status" value="1"/>
</dbReference>
<reference evidence="2 3" key="1">
    <citation type="submission" date="2020-04" db="EMBL/GenBank/DDBJ databases">
        <title>Usitatibacter rugosus gen. nov., sp. nov. and Usitatibacter palustris sp. nov., novel members of Usitatibacteraceae fam. nov. within the order Nitrosomonadales isolated from soil.</title>
        <authorList>
            <person name="Huber K.J."/>
            <person name="Neumann-Schaal M."/>
            <person name="Geppert A."/>
            <person name="Luckner M."/>
            <person name="Wanner G."/>
            <person name="Overmann J."/>
        </authorList>
    </citation>
    <scope>NUCLEOTIDE SEQUENCE [LARGE SCALE GENOMIC DNA]</scope>
    <source>
        <strain evidence="2 3">0125_3</strain>
    </source>
</reference>
<gene>
    <name evidence="2" type="ORF">DSM104443_03202</name>
</gene>
<name>A0A6M4GYZ5_9PROT</name>
<protein>
    <recommendedName>
        <fullName evidence="1">MazG C-terminal domain-containing protein</fullName>
    </recommendedName>
</protein>
<feature type="domain" description="MazG C-terminal" evidence="1">
    <location>
        <begin position="159"/>
        <end position="341"/>
    </location>
</feature>
<dbReference type="AlphaFoldDB" id="A0A6M4GYZ5"/>
<proteinExistence type="predicted"/>
<evidence type="ECO:0000259" key="1">
    <source>
        <dbReference type="Pfam" id="PF18722"/>
    </source>
</evidence>
<dbReference type="Proteomes" id="UP000501534">
    <property type="component" value="Chromosome"/>
</dbReference>